<comment type="caution">
    <text evidence="2">The sequence shown here is derived from an EMBL/GenBank/DDBJ whole genome shotgun (WGS) entry which is preliminary data.</text>
</comment>
<gene>
    <name evidence="2" type="ORF">C3B61_11345</name>
</gene>
<dbReference type="EMBL" id="PPXD01000018">
    <property type="protein sequence ID" value="POH64755.1"/>
    <property type="molecule type" value="Genomic_DNA"/>
</dbReference>
<name>A0A2S3ZDY9_9MICO</name>
<feature type="non-terminal residue" evidence="2">
    <location>
        <position position="1"/>
    </location>
</feature>
<accession>A0A2S3ZDY9</accession>
<evidence type="ECO:0000313" key="2">
    <source>
        <dbReference type="EMBL" id="POH64755.1"/>
    </source>
</evidence>
<keyword evidence="3" id="KW-1185">Reference proteome</keyword>
<dbReference type="AlphaFoldDB" id="A0A2S3ZDY9"/>
<feature type="compositionally biased region" description="Low complexity" evidence="1">
    <location>
        <begin position="73"/>
        <end position="85"/>
    </location>
</feature>
<protein>
    <recommendedName>
        <fullName evidence="4">HNH endonuclease</fullName>
    </recommendedName>
</protein>
<evidence type="ECO:0000313" key="3">
    <source>
        <dbReference type="Proteomes" id="UP000237340"/>
    </source>
</evidence>
<reference evidence="2 3" key="1">
    <citation type="submission" date="2018-01" db="EMBL/GenBank/DDBJ databases">
        <title>Cryobacterium sp. nov., from glaciers in China.</title>
        <authorList>
            <person name="Liu Q."/>
            <person name="Xin Y.-H."/>
        </authorList>
    </citation>
    <scope>NUCLEOTIDE SEQUENCE [LARGE SCALE GENOMIC DNA]</scope>
    <source>
        <strain evidence="2 3">TMN-42</strain>
    </source>
</reference>
<evidence type="ECO:0000256" key="1">
    <source>
        <dbReference type="SAM" id="MobiDB-lite"/>
    </source>
</evidence>
<feature type="compositionally biased region" description="Polar residues" evidence="1">
    <location>
        <begin position="21"/>
        <end position="40"/>
    </location>
</feature>
<evidence type="ECO:0008006" key="4">
    <source>
        <dbReference type="Google" id="ProtNLM"/>
    </source>
</evidence>
<dbReference type="Proteomes" id="UP000237340">
    <property type="component" value="Unassembled WGS sequence"/>
</dbReference>
<proteinExistence type="predicted"/>
<feature type="region of interest" description="Disordered" evidence="1">
    <location>
        <begin position="1"/>
        <end position="94"/>
    </location>
</feature>
<organism evidence="2 3">
    <name type="scientific">Cryobacterium zongtaii</name>
    <dbReference type="NCBI Taxonomy" id="1259217"/>
    <lineage>
        <taxon>Bacteria</taxon>
        <taxon>Bacillati</taxon>
        <taxon>Actinomycetota</taxon>
        <taxon>Actinomycetes</taxon>
        <taxon>Micrococcales</taxon>
        <taxon>Microbacteriaceae</taxon>
        <taxon>Cryobacterium</taxon>
    </lineage>
</organism>
<sequence>CHRLKHQSSFTTRQGPGGALTWTTPAGKTYTSAPTNTDPTTYDPAAHLAGYDGRPVGPSSSAATPATPPEPQLPASAKRSASASRRSGEEPPPF</sequence>